<accession>A0AAD4LDZ6</accession>
<evidence type="ECO:0000256" key="1">
    <source>
        <dbReference type="ARBA" id="ARBA00004123"/>
    </source>
</evidence>
<dbReference type="AlphaFoldDB" id="A0AAD4LDZ6"/>
<sequence>MSTATTESSKKPQSKPKIKEKRQGQIKASGTERLKTIVRRLPPNLPEHIFWQSVQPWVTDDSVLWKEFYPGKSRKRQNKEDVHSRAYIAFKTEEYVAKFSREYDGHIFKDKAGNESHAVVEFAPYQKLPLEKKKVDTRNATIDQDEEYIAFLQSLETLSTKPYDADQLLEMLVASTERPSMPASTPLLDALKAEKSAQRDKEAIQRNHPHYKDAAQASKKEESKKKAATAATAKQSGDSAAPLGKRAAKRAAAAAAQKASAQTSAPTPPKAGGAPAASSATKPPPPNKNKSTRASKHHASAPAQSSKLSSAPLDPATQVAAASNTPAETGAGASAPAPPPVAATGSNETGRRTRPVLGLASRQFEVALSGAGVSKGSRRDRGAEKEREPAKDGPPREKKDGGSRKNKEEDAPARNPVLVPQPGVLPAPTILQRETKPPPPPRQSQQASSDARRCHTRPGAVASGAGVEAEVGTEVRPRPRQTHDRISHSHQRIRRNISALSARTMGEYWTACRSFYLYARTRHASGSGIHVDRAFWHFLL</sequence>
<feature type="compositionally biased region" description="Low complexity" evidence="5">
    <location>
        <begin position="325"/>
        <end position="335"/>
    </location>
</feature>
<feature type="compositionally biased region" description="Basic residues" evidence="5">
    <location>
        <begin position="290"/>
        <end position="299"/>
    </location>
</feature>
<dbReference type="CDD" id="cd12455">
    <property type="entry name" value="RRM_like_Smg4_UPF3"/>
    <property type="match status" value="1"/>
</dbReference>
<evidence type="ECO:0000256" key="4">
    <source>
        <dbReference type="ARBA" id="ARBA00023242"/>
    </source>
</evidence>
<evidence type="ECO:0000256" key="5">
    <source>
        <dbReference type="SAM" id="MobiDB-lite"/>
    </source>
</evidence>
<dbReference type="GO" id="GO:0045727">
    <property type="term" value="P:positive regulation of translation"/>
    <property type="evidence" value="ECO:0007669"/>
    <property type="project" value="TreeGrafter"/>
</dbReference>
<dbReference type="InterPro" id="IPR035979">
    <property type="entry name" value="RBD_domain_sf"/>
</dbReference>
<reference evidence="7" key="1">
    <citation type="submission" date="2022-01" db="EMBL/GenBank/DDBJ databases">
        <title>Comparative genomics reveals a dynamic genome evolution in the ectomycorrhizal milk-cap (Lactarius) mushrooms.</title>
        <authorList>
            <consortium name="DOE Joint Genome Institute"/>
            <person name="Lebreton A."/>
            <person name="Tang N."/>
            <person name="Kuo A."/>
            <person name="LaButti K."/>
            <person name="Drula E."/>
            <person name="Barry K."/>
            <person name="Clum A."/>
            <person name="Lipzen A."/>
            <person name="Mousain D."/>
            <person name="Ng V."/>
            <person name="Wang R."/>
            <person name="Wang X."/>
            <person name="Dai Y."/>
            <person name="Henrissat B."/>
            <person name="Grigoriev I.V."/>
            <person name="Guerin-Laguette A."/>
            <person name="Yu F."/>
            <person name="Martin F.M."/>
        </authorList>
    </citation>
    <scope>NUCLEOTIDE SEQUENCE</scope>
    <source>
        <strain evidence="7">QP</strain>
    </source>
</reference>
<name>A0AAD4LDZ6_9AGAM</name>
<dbReference type="PANTHER" id="PTHR13112:SF0">
    <property type="entry name" value="FI21285P1"/>
    <property type="match status" value="1"/>
</dbReference>
<organism evidence="7 8">
    <name type="scientific">Lactarius akahatsu</name>
    <dbReference type="NCBI Taxonomy" id="416441"/>
    <lineage>
        <taxon>Eukaryota</taxon>
        <taxon>Fungi</taxon>
        <taxon>Dikarya</taxon>
        <taxon>Basidiomycota</taxon>
        <taxon>Agaricomycotina</taxon>
        <taxon>Agaricomycetes</taxon>
        <taxon>Russulales</taxon>
        <taxon>Russulaceae</taxon>
        <taxon>Lactarius</taxon>
    </lineage>
</organism>
<dbReference type="GO" id="GO:0000184">
    <property type="term" value="P:nuclear-transcribed mRNA catabolic process, nonsense-mediated decay"/>
    <property type="evidence" value="ECO:0007669"/>
    <property type="project" value="UniProtKB-KW"/>
</dbReference>
<dbReference type="InterPro" id="IPR012677">
    <property type="entry name" value="Nucleotide-bd_a/b_plait_sf"/>
</dbReference>
<dbReference type="GO" id="GO:0005737">
    <property type="term" value="C:cytoplasm"/>
    <property type="evidence" value="ECO:0007669"/>
    <property type="project" value="TreeGrafter"/>
</dbReference>
<keyword evidence="3" id="KW-0866">Nonsense-mediated mRNA decay</keyword>
<evidence type="ECO:0000256" key="2">
    <source>
        <dbReference type="ARBA" id="ARBA00005991"/>
    </source>
</evidence>
<dbReference type="InterPro" id="IPR005120">
    <property type="entry name" value="UPF3_dom"/>
</dbReference>
<evidence type="ECO:0000256" key="3">
    <source>
        <dbReference type="ARBA" id="ARBA00023161"/>
    </source>
</evidence>
<feature type="compositionally biased region" description="Basic and acidic residues" evidence="5">
    <location>
        <begin position="377"/>
        <end position="412"/>
    </location>
</feature>
<feature type="compositionally biased region" description="Basic and acidic residues" evidence="5">
    <location>
        <begin position="473"/>
        <end position="487"/>
    </location>
</feature>
<dbReference type="Pfam" id="PF03467">
    <property type="entry name" value="Smg4_UPF3"/>
    <property type="match status" value="1"/>
</dbReference>
<comment type="subcellular location">
    <subcellularLocation>
        <location evidence="1">Nucleus</location>
    </subcellularLocation>
</comment>
<gene>
    <name evidence="7" type="ORF">EDB92DRAFT_2054747</name>
</gene>
<dbReference type="Proteomes" id="UP001201163">
    <property type="component" value="Unassembled WGS sequence"/>
</dbReference>
<proteinExistence type="inferred from homology"/>
<dbReference type="EMBL" id="JAKELL010000046">
    <property type="protein sequence ID" value="KAH8987602.1"/>
    <property type="molecule type" value="Genomic_DNA"/>
</dbReference>
<feature type="region of interest" description="Disordered" evidence="5">
    <location>
        <begin position="1"/>
        <end position="31"/>
    </location>
</feature>
<dbReference type="SUPFAM" id="SSF54928">
    <property type="entry name" value="RNA-binding domain, RBD"/>
    <property type="match status" value="1"/>
</dbReference>
<dbReference type="InterPro" id="IPR039722">
    <property type="entry name" value="Upf3"/>
</dbReference>
<protein>
    <submittedName>
        <fullName evidence="7">Smg-4/UPF3 family-domain-containing protein</fullName>
    </submittedName>
</protein>
<feature type="domain" description="UPF3" evidence="6">
    <location>
        <begin position="32"/>
        <end position="195"/>
    </location>
</feature>
<keyword evidence="4" id="KW-0539">Nucleus</keyword>
<dbReference type="Gene3D" id="3.30.70.330">
    <property type="match status" value="1"/>
</dbReference>
<evidence type="ECO:0000313" key="8">
    <source>
        <dbReference type="Proteomes" id="UP001201163"/>
    </source>
</evidence>
<feature type="compositionally biased region" description="Basic and acidic residues" evidence="5">
    <location>
        <begin position="193"/>
        <end position="225"/>
    </location>
</feature>
<dbReference type="GO" id="GO:0003729">
    <property type="term" value="F:mRNA binding"/>
    <property type="evidence" value="ECO:0007669"/>
    <property type="project" value="TreeGrafter"/>
</dbReference>
<comment type="similarity">
    <text evidence="2">Belongs to the RENT3 family.</text>
</comment>
<dbReference type="PANTHER" id="PTHR13112">
    <property type="entry name" value="UPF3 REGULATOR OF NONSENSE TRANSCRIPTS-LIKE PROTEIN"/>
    <property type="match status" value="1"/>
</dbReference>
<comment type="caution">
    <text evidence="7">The sequence shown here is derived from an EMBL/GenBank/DDBJ whole genome shotgun (WGS) entry which is preliminary data.</text>
</comment>
<keyword evidence="8" id="KW-1185">Reference proteome</keyword>
<feature type="compositionally biased region" description="Low complexity" evidence="5">
    <location>
        <begin position="459"/>
        <end position="472"/>
    </location>
</feature>
<evidence type="ECO:0000259" key="6">
    <source>
        <dbReference type="Pfam" id="PF03467"/>
    </source>
</evidence>
<evidence type="ECO:0000313" key="7">
    <source>
        <dbReference type="EMBL" id="KAH8987602.1"/>
    </source>
</evidence>
<feature type="region of interest" description="Disordered" evidence="5">
    <location>
        <begin position="193"/>
        <end position="492"/>
    </location>
</feature>
<feature type="compositionally biased region" description="Low complexity" evidence="5">
    <location>
        <begin position="228"/>
        <end position="281"/>
    </location>
</feature>
<dbReference type="GO" id="GO:0005730">
    <property type="term" value="C:nucleolus"/>
    <property type="evidence" value="ECO:0007669"/>
    <property type="project" value="TreeGrafter"/>
</dbReference>